<evidence type="ECO:0000313" key="3">
    <source>
        <dbReference type="Proteomes" id="UP000558997"/>
    </source>
</evidence>
<comment type="caution">
    <text evidence="2">The sequence shown here is derived from an EMBL/GenBank/DDBJ whole genome shotgun (WGS) entry which is preliminary data.</text>
</comment>
<name>A0A841DRN1_9ACTN</name>
<dbReference type="EMBL" id="JACHNF010000001">
    <property type="protein sequence ID" value="MBB5980591.1"/>
    <property type="molecule type" value="Genomic_DNA"/>
</dbReference>
<evidence type="ECO:0000313" key="2">
    <source>
        <dbReference type="EMBL" id="MBB5980591.1"/>
    </source>
</evidence>
<evidence type="ECO:0000256" key="1">
    <source>
        <dbReference type="SAM" id="MobiDB-lite"/>
    </source>
</evidence>
<feature type="region of interest" description="Disordered" evidence="1">
    <location>
        <begin position="136"/>
        <end position="231"/>
    </location>
</feature>
<protein>
    <submittedName>
        <fullName evidence="2">Uncharacterized protein</fullName>
    </submittedName>
</protein>
<dbReference type="AlphaFoldDB" id="A0A841DRN1"/>
<reference evidence="2 3" key="1">
    <citation type="submission" date="2020-08" db="EMBL/GenBank/DDBJ databases">
        <title>Sequencing the genomes of 1000 actinobacteria strains.</title>
        <authorList>
            <person name="Klenk H.-P."/>
        </authorList>
    </citation>
    <scope>NUCLEOTIDE SEQUENCE [LARGE SCALE GENOMIC DNA]</scope>
    <source>
        <strain evidence="2 3">DSM 17294</strain>
    </source>
</reference>
<gene>
    <name evidence="2" type="ORF">HDA44_003932</name>
</gene>
<sequence>MEYAEFDAERRRITNAWGEEITDPAVLRTMVENLRRQAATIPGQQDRLKADRYLETLDALVDAARTPGSETVQRASDAMQRAVAPIGTAAERRLRAEEGIAEITRIAATAPTQEEHDAALEHIETLAETLDLLDAEGDQPEAGPGVARAADGPSIIAPRSAVDGSGVGESGISDSGVGESGVEETGVDDRTAGFANDPALRRPGQFPGQRSGAAPARPTTGSTPKAPGREF</sequence>
<dbReference type="RefSeq" id="WP_184836446.1">
    <property type="nucleotide sequence ID" value="NZ_BAAAVN010000003.1"/>
</dbReference>
<dbReference type="Proteomes" id="UP000558997">
    <property type="component" value="Unassembled WGS sequence"/>
</dbReference>
<accession>A0A841DRN1</accession>
<proteinExistence type="predicted"/>
<organism evidence="2 3">
    <name type="scientific">Kribbella solani</name>
    <dbReference type="NCBI Taxonomy" id="236067"/>
    <lineage>
        <taxon>Bacteria</taxon>
        <taxon>Bacillati</taxon>
        <taxon>Actinomycetota</taxon>
        <taxon>Actinomycetes</taxon>
        <taxon>Propionibacteriales</taxon>
        <taxon>Kribbellaceae</taxon>
        <taxon>Kribbella</taxon>
    </lineage>
</organism>
<keyword evidence="3" id="KW-1185">Reference proteome</keyword>